<feature type="transmembrane region" description="Helical" evidence="3">
    <location>
        <begin position="537"/>
        <end position="556"/>
    </location>
</feature>
<dbReference type="AlphaFoldDB" id="A0A8J8GLM6"/>
<dbReference type="Proteomes" id="UP000728647">
    <property type="component" value="Unassembled WGS sequence"/>
</dbReference>
<evidence type="ECO:0000313" key="5">
    <source>
        <dbReference type="Proteomes" id="UP000728647"/>
    </source>
</evidence>
<evidence type="ECO:0000256" key="3">
    <source>
        <dbReference type="SAM" id="Phobius"/>
    </source>
</evidence>
<evidence type="ECO:0000313" key="4">
    <source>
        <dbReference type="EMBL" id="NUB91473.1"/>
    </source>
</evidence>
<feature type="region of interest" description="Disordered" evidence="2">
    <location>
        <begin position="44"/>
        <end position="77"/>
    </location>
</feature>
<organism evidence="4 5">
    <name type="scientific">Haloterrigena gelatinilytica</name>
    <dbReference type="NCBI Taxonomy" id="2741724"/>
    <lineage>
        <taxon>Archaea</taxon>
        <taxon>Methanobacteriati</taxon>
        <taxon>Methanobacteriota</taxon>
        <taxon>Stenosarchaea group</taxon>
        <taxon>Halobacteria</taxon>
        <taxon>Halobacteriales</taxon>
        <taxon>Natrialbaceae</taxon>
        <taxon>Haloterrigena</taxon>
    </lineage>
</organism>
<protein>
    <submittedName>
        <fullName evidence="4">DUF4129 domain-containing protein</fullName>
    </submittedName>
</protein>
<accession>A0A8J8GLM6</accession>
<keyword evidence="1" id="KW-0175">Coiled coil</keyword>
<dbReference type="RefSeq" id="WP_174702012.1">
    <property type="nucleotide sequence ID" value="NZ_JABURA010000001.1"/>
</dbReference>
<keyword evidence="3" id="KW-1133">Transmembrane helix</keyword>
<comment type="caution">
    <text evidence="4">The sequence shown here is derived from an EMBL/GenBank/DDBJ whole genome shotgun (WGS) entry which is preliminary data.</text>
</comment>
<dbReference type="EMBL" id="JABURA010000001">
    <property type="protein sequence ID" value="NUB91473.1"/>
    <property type="molecule type" value="Genomic_DNA"/>
</dbReference>
<evidence type="ECO:0000256" key="2">
    <source>
        <dbReference type="SAM" id="MobiDB-lite"/>
    </source>
</evidence>
<keyword evidence="3" id="KW-0812">Transmembrane</keyword>
<reference evidence="4" key="1">
    <citation type="submission" date="2020-06" db="EMBL/GenBank/DDBJ databases">
        <title>Haloterrigena sp. nov., an extremely halophilic archaeon isolated from a saline sediment.</title>
        <authorList>
            <person name="Liu B.-B."/>
        </authorList>
    </citation>
    <scope>NUCLEOTIDE SEQUENCE</scope>
    <source>
        <strain evidence="4">SYSU A121-1</strain>
    </source>
</reference>
<evidence type="ECO:0000256" key="1">
    <source>
        <dbReference type="SAM" id="Coils"/>
    </source>
</evidence>
<name>A0A8J8GLM6_9EURY</name>
<keyword evidence="3" id="KW-0472">Membrane</keyword>
<feature type="region of interest" description="Disordered" evidence="2">
    <location>
        <begin position="562"/>
        <end position="590"/>
    </location>
</feature>
<sequence>MTNAVGRTLVLAFLLVCFPLSATGGGIAAASAGSVDDGSALAGVAAQQEAPDAGGDDAADNDTVRHRNPDEYDEGADQAELERWLSDRLSGQLEDGAIQLSEGEADLASQFVGEEYSDRLEQYVEVTGDAERAEAFDQAQNEQKRMTEAVSEYEETKEEYEAAREAGDEERARELARELESLAEEIGNSSQNVQDHYDSISNDSDIDLTDAAEEIEDVNEEVQTEQAAIREESFVETELSIEATSEYISFTDPLVASGTVETENGTPIANREIRLKVGNQEIRTETDESGWFDFEYRPISVPLSADSVTVEYVPENESTYLGSETSVPVDIEQVEPTIAIDDVEPDTVAYGDRVDVDYDLRVGDERVDDVPVAVSVDGTPIGLFGSSNGSTTGNPTVPADVPSGERDLRISLPFEDRALASVTTSTTVTVAETEPELSVSASPTGEREVTVNGTLEATGGGVEGQSVRLVADGAVLETVSTDADGAFGASVTVPEETATGEVQLVAVHDDEGTNLARTEAATTVSFPTSADSLLPTWAWLALGLFVAAVGAGGYWYRDRASASAPIPTDPDEADDDAPTTAGTSDPVSSRTLLSRASDQLSSGNPNDAVRDCYAAVRQSLESRFAASGPLTHWEFYRRYSDRSADAETESAPLRDVTEGYERAAFGPDGVSEREAEAVLERARELCSEATRTGPADD</sequence>
<gene>
    <name evidence="4" type="ORF">HT576_10630</name>
</gene>
<feature type="compositionally biased region" description="Low complexity" evidence="2">
    <location>
        <begin position="44"/>
        <end position="53"/>
    </location>
</feature>
<feature type="coiled-coil region" evidence="1">
    <location>
        <begin position="136"/>
        <end position="232"/>
    </location>
</feature>
<proteinExistence type="predicted"/>